<feature type="region of interest" description="Disordered" evidence="2">
    <location>
        <begin position="1"/>
        <end position="81"/>
    </location>
</feature>
<keyword evidence="1" id="KW-0175">Coiled coil</keyword>
<evidence type="ECO:0000256" key="2">
    <source>
        <dbReference type="SAM" id="MobiDB-lite"/>
    </source>
</evidence>
<feature type="coiled-coil region" evidence="1">
    <location>
        <begin position="463"/>
        <end position="490"/>
    </location>
</feature>
<evidence type="ECO:0000256" key="1">
    <source>
        <dbReference type="SAM" id="Coils"/>
    </source>
</evidence>
<dbReference type="AlphaFoldDB" id="A0AAE4VKG4"/>
<feature type="compositionally biased region" description="Polar residues" evidence="2">
    <location>
        <begin position="27"/>
        <end position="41"/>
    </location>
</feature>
<dbReference type="RefSeq" id="WP_322498299.1">
    <property type="nucleotide sequence ID" value="NZ_JARGYU010000001.1"/>
</dbReference>
<comment type="caution">
    <text evidence="3">The sequence shown here is derived from an EMBL/GenBank/DDBJ whole genome shotgun (WGS) entry which is preliminary data.</text>
</comment>
<evidence type="ECO:0000313" key="4">
    <source>
        <dbReference type="Proteomes" id="UP001289135"/>
    </source>
</evidence>
<feature type="compositionally biased region" description="Polar residues" evidence="2">
    <location>
        <begin position="1"/>
        <end position="18"/>
    </location>
</feature>
<dbReference type="EMBL" id="JARGYU010000001">
    <property type="protein sequence ID" value="MDZ5760859.1"/>
    <property type="molecule type" value="Genomic_DNA"/>
</dbReference>
<sequence>MNNKQIFVNKTKLNQNPSDKIPESSDEQSSINSPNPQQYLLNTPGKKDPKQSLLNTPEKKNQGEQKIQFSKKKPEQEIEENQPYQQIEFFENQLKQEIEEKQISPLVTACSDFAQNIQELDIKYNSYDNNDFTKEVDNFLNLIQEINKNKIDELSNDEIFAMKTVQWALFEKYNSIPNDKNKDFIINQGIKTQIQNAFKKIISSEGYRGLAFIGKTNSATEEGENANNLLNIINKVALLRQKPLTFRKEKLNDYDSKNIFPIFDPNDKKFFDIINNTKNFDILFTQKTKDFLEVQSKLKIVGQAFSINENKLLLPIPISYNSPGKLLENKNSINKTDFNNALNENYFPQFHNFIKVLNTYATNDGKANYDLKKDRLILNDTPEMHITILSTLLNRKDDLIGLMNLGTGGVLGSAFEAARALIRVAIQYSDYKNYVISHDNNNKMDSNLYNIIDVINIPFKKLYEEHQQKLNDINKEINEVKLAIKDFQKKLKLDVDEKNQKIGIIKNIFDHNNDHLTNYIENLLNNYGDSDLINNNHYTNLTTLKKAINEKYQQEEKNIEELYKVDLSQEIRLRKEINDLKDKLQAENNTNDQIKGLNNQTNKQIKTDNEIKLLDQKIKQETNDLNIIIKRRTELLNQEVNEKVNELNQNQEFKGLNTKIETLDKEIKTLNTRIETLNEKIKALNEKIKESKDGPKNNKDLIKRFSDLCNEYLESKVSLKEKEELRKKNMEEIDKKIESNILPSLYQKITYELSNTDKPYRRFNAIVQDIDDQDIDEDKIKTNQLSENSLKTLQETLLDLKKQKSAFLKKIDITSSIIQSNVKGIFQSLGNIQETFLKRAVTNRDLVEKQISNLNNEIIKSNNPGNQIG</sequence>
<protein>
    <submittedName>
        <fullName evidence="3">Smc superfamily protein</fullName>
    </submittedName>
</protein>
<gene>
    <name evidence="3" type="ORF">Lyticum_00010</name>
</gene>
<evidence type="ECO:0000313" key="3">
    <source>
        <dbReference type="EMBL" id="MDZ5760859.1"/>
    </source>
</evidence>
<accession>A0AAE4VKG4</accession>
<feature type="coiled-coil region" evidence="1">
    <location>
        <begin position="538"/>
        <end position="600"/>
    </location>
</feature>
<reference evidence="3" key="1">
    <citation type="submission" date="2023-02" db="EMBL/GenBank/DDBJ databases">
        <title>Host association and intracellularity evolved multiple times independently in the Rickettsiales.</title>
        <authorList>
            <person name="Castelli M."/>
            <person name="Nardi T."/>
            <person name="Gammuto L."/>
            <person name="Bellinzona G."/>
            <person name="Sabaneyeva E."/>
            <person name="Potekhin A."/>
            <person name="Serra V."/>
            <person name="Petroni G."/>
            <person name="Sassera D."/>
        </authorList>
    </citation>
    <scope>NUCLEOTIDE SEQUENCE</scope>
    <source>
        <strain evidence="3">USBL-36I1</strain>
    </source>
</reference>
<proteinExistence type="predicted"/>
<name>A0AAE4VKG4_9RICK</name>
<feature type="coiled-coil region" evidence="1">
    <location>
        <begin position="630"/>
        <end position="694"/>
    </location>
</feature>
<keyword evidence="4" id="KW-1185">Reference proteome</keyword>
<dbReference type="Gene3D" id="1.20.1270.70">
    <property type="entry name" value="Designed single chain three-helix bundle"/>
    <property type="match status" value="1"/>
</dbReference>
<organism evidence="3 4">
    <name type="scientific">Lyticum sinuosum</name>
    <dbReference type="NCBI Taxonomy" id="1332059"/>
    <lineage>
        <taxon>Bacteria</taxon>
        <taxon>Pseudomonadati</taxon>
        <taxon>Pseudomonadota</taxon>
        <taxon>Alphaproteobacteria</taxon>
        <taxon>Rickettsiales</taxon>
        <taxon>Lyticum</taxon>
    </lineage>
</organism>
<dbReference type="Proteomes" id="UP001289135">
    <property type="component" value="Unassembled WGS sequence"/>
</dbReference>
<feature type="coiled-coil region" evidence="1">
    <location>
        <begin position="783"/>
        <end position="810"/>
    </location>
</feature>